<dbReference type="PRINTS" id="PR00090">
    <property type="entry name" value="RNGDIOXGNASE"/>
</dbReference>
<feature type="domain" description="Rieske" evidence="8">
    <location>
        <begin position="97"/>
        <end position="202"/>
    </location>
</feature>
<dbReference type="PANTHER" id="PTHR43756">
    <property type="entry name" value="CHOLINE MONOOXYGENASE, CHLOROPLASTIC"/>
    <property type="match status" value="1"/>
</dbReference>
<gene>
    <name evidence="9" type="ORF">J4P68_29695</name>
</gene>
<dbReference type="EMBL" id="JAGEPA010000001">
    <property type="protein sequence ID" value="MBO1433429.1"/>
    <property type="molecule type" value="Genomic_DNA"/>
</dbReference>
<accession>A0ABS3MPK8</accession>
<evidence type="ECO:0000313" key="10">
    <source>
        <dbReference type="Proteomes" id="UP000692816"/>
    </source>
</evidence>
<sequence length="415" mass="45806">MNVIHPNPARFACHVGHNTKSCRSKRTGGKPGQHGGRTAMTTQLADEASIIDRILRHIDAKSTDLSDGVWHEAVEHYLSQERFAAEIEHVFRRTLTPFCPSAALAEIGAYVARDAAMTPVVAIRGADGVARAFRNACRHRGVQLVDGAGCRKALTCRYHGWTYGLDGRLRGIPDEYGFPGLDKSTHGLVPVTCIERDGLVFVSQDDPAATSDASDTPALFGDDWTLYATTSQEVEANWKIVAEGFLEGYHIRSTHQDTFYPLQYDNLNVIEAFGRNSRISFPYRRIEKLRNVPPGERSTTGMLTHVYHLFPNVMLSTFPTNRLMTVLEPLAADRTRLVTYTLSNRIAAEDGRAAVAQGRDFVTAGAAEDREMARAAQRGLAARANAHFTFGLFEGAIRHFHQNLAAIIESRTGAR</sequence>
<evidence type="ECO:0000313" key="9">
    <source>
        <dbReference type="EMBL" id="MBO1433429.1"/>
    </source>
</evidence>
<keyword evidence="10" id="KW-1185">Reference proteome</keyword>
<organism evidence="9 10">
    <name type="scientific">Bradyrhizobium quebecense</name>
    <dbReference type="NCBI Taxonomy" id="2748629"/>
    <lineage>
        <taxon>Bacteria</taxon>
        <taxon>Pseudomonadati</taxon>
        <taxon>Pseudomonadota</taxon>
        <taxon>Alphaproteobacteria</taxon>
        <taxon>Hyphomicrobiales</taxon>
        <taxon>Nitrobacteraceae</taxon>
        <taxon>Bradyrhizobium</taxon>
    </lineage>
</organism>
<dbReference type="CDD" id="cd03469">
    <property type="entry name" value="Rieske_RO_Alpha_N"/>
    <property type="match status" value="1"/>
</dbReference>
<dbReference type="CDD" id="cd08887">
    <property type="entry name" value="RHO_alpha_C_3"/>
    <property type="match status" value="1"/>
</dbReference>
<keyword evidence="4" id="KW-0560">Oxidoreductase</keyword>
<dbReference type="SUPFAM" id="SSF50022">
    <property type="entry name" value="ISP domain"/>
    <property type="match status" value="1"/>
</dbReference>
<comment type="caution">
    <text evidence="9">The sequence shown here is derived from an EMBL/GenBank/DDBJ whole genome shotgun (WGS) entry which is preliminary data.</text>
</comment>
<reference evidence="9" key="1">
    <citation type="journal article" date="2021" name="Int. J. Syst. Evol. Microbiol.">
        <title>Bradyrhizobium septentrionale sp. nov. (sv. septentrionale) and Bradyrhizobium quebecense sp. nov. (sv. septentrionale) associated with legumes native to Canada possess rearranged symbiosis genes and numerous insertion sequences.</title>
        <authorList>
            <person name="Bromfield E.S.P."/>
            <person name="Cloutier S."/>
        </authorList>
    </citation>
    <scope>NUCLEOTIDE SEQUENCE</scope>
    <source>
        <strain evidence="9">12S5</strain>
    </source>
</reference>
<dbReference type="PANTHER" id="PTHR43756:SF5">
    <property type="entry name" value="CHOLINE MONOOXYGENASE, CHLOROPLASTIC"/>
    <property type="match status" value="1"/>
</dbReference>
<dbReference type="InterPro" id="IPR001663">
    <property type="entry name" value="Rng_hydr_dOase-A"/>
</dbReference>
<keyword evidence="5" id="KW-0408">Iron</keyword>
<proteinExistence type="predicted"/>
<dbReference type="InterPro" id="IPR036922">
    <property type="entry name" value="Rieske_2Fe-2S_sf"/>
</dbReference>
<dbReference type="Pfam" id="PF00848">
    <property type="entry name" value="Ring_hydroxyl_A"/>
    <property type="match status" value="1"/>
</dbReference>
<keyword evidence="6" id="KW-0411">Iron-sulfur</keyword>
<dbReference type="InterPro" id="IPR017941">
    <property type="entry name" value="Rieske_2Fe-2S"/>
</dbReference>
<dbReference type="PROSITE" id="PS51296">
    <property type="entry name" value="RIESKE"/>
    <property type="match status" value="1"/>
</dbReference>
<dbReference type="Gene3D" id="2.102.10.10">
    <property type="entry name" value="Rieske [2Fe-2S] iron-sulphur domain"/>
    <property type="match status" value="1"/>
</dbReference>
<dbReference type="Proteomes" id="UP000692816">
    <property type="component" value="Unassembled WGS sequence"/>
</dbReference>
<dbReference type="Gene3D" id="3.90.380.10">
    <property type="entry name" value="Naphthalene 1,2-dioxygenase Alpha Subunit, Chain A, domain 1"/>
    <property type="match status" value="2"/>
</dbReference>
<evidence type="ECO:0000256" key="7">
    <source>
        <dbReference type="SAM" id="MobiDB-lite"/>
    </source>
</evidence>
<dbReference type="SUPFAM" id="SSF55961">
    <property type="entry name" value="Bet v1-like"/>
    <property type="match status" value="1"/>
</dbReference>
<evidence type="ECO:0000256" key="3">
    <source>
        <dbReference type="ARBA" id="ARBA00022723"/>
    </source>
</evidence>
<dbReference type="Pfam" id="PF00355">
    <property type="entry name" value="Rieske"/>
    <property type="match status" value="1"/>
</dbReference>
<evidence type="ECO:0000256" key="1">
    <source>
        <dbReference type="ARBA" id="ARBA00001962"/>
    </source>
</evidence>
<evidence type="ECO:0000256" key="5">
    <source>
        <dbReference type="ARBA" id="ARBA00023004"/>
    </source>
</evidence>
<dbReference type="InterPro" id="IPR015879">
    <property type="entry name" value="Ring_hydroxy_dOase_asu_C_dom"/>
</dbReference>
<evidence type="ECO:0000259" key="8">
    <source>
        <dbReference type="PROSITE" id="PS51296"/>
    </source>
</evidence>
<protein>
    <submittedName>
        <fullName evidence="9">Rieske 2Fe-2S domain-containing protein</fullName>
    </submittedName>
</protein>
<keyword evidence="3" id="KW-0479">Metal-binding</keyword>
<evidence type="ECO:0000256" key="6">
    <source>
        <dbReference type="ARBA" id="ARBA00023014"/>
    </source>
</evidence>
<evidence type="ECO:0000256" key="4">
    <source>
        <dbReference type="ARBA" id="ARBA00023002"/>
    </source>
</evidence>
<name>A0ABS3MPK8_9BRAD</name>
<evidence type="ECO:0000256" key="2">
    <source>
        <dbReference type="ARBA" id="ARBA00022714"/>
    </source>
</evidence>
<feature type="region of interest" description="Disordered" evidence="7">
    <location>
        <begin position="19"/>
        <end position="38"/>
    </location>
</feature>
<comment type="cofactor">
    <cofactor evidence="1">
        <name>Fe cation</name>
        <dbReference type="ChEBI" id="CHEBI:24875"/>
    </cofactor>
</comment>
<keyword evidence="2" id="KW-0001">2Fe-2S</keyword>